<keyword evidence="2" id="KW-1185">Reference proteome</keyword>
<dbReference type="KEGG" id="tet:TTHERM_002653349"/>
<dbReference type="GeneID" id="24442569"/>
<dbReference type="Proteomes" id="UP000009168">
    <property type="component" value="Unassembled WGS sequence"/>
</dbReference>
<dbReference type="RefSeq" id="XP_012650581.1">
    <property type="nucleotide sequence ID" value="XM_012795127.1"/>
</dbReference>
<dbReference type="EMBL" id="GG663321">
    <property type="protein sequence ID" value="EWS76884.1"/>
    <property type="molecule type" value="Genomic_DNA"/>
</dbReference>
<reference evidence="2" key="1">
    <citation type="journal article" date="2006" name="PLoS Biol.">
        <title>Macronuclear genome sequence of the ciliate Tetrahymena thermophila, a model eukaryote.</title>
        <authorList>
            <person name="Eisen J.A."/>
            <person name="Coyne R.S."/>
            <person name="Wu M."/>
            <person name="Wu D."/>
            <person name="Thiagarajan M."/>
            <person name="Wortman J.R."/>
            <person name="Badger J.H."/>
            <person name="Ren Q."/>
            <person name="Amedeo P."/>
            <person name="Jones K.M."/>
            <person name="Tallon L.J."/>
            <person name="Delcher A.L."/>
            <person name="Salzberg S.L."/>
            <person name="Silva J.C."/>
            <person name="Haas B.J."/>
            <person name="Majoros W.H."/>
            <person name="Farzad M."/>
            <person name="Carlton J.M."/>
            <person name="Smith R.K. Jr."/>
            <person name="Garg J."/>
            <person name="Pearlman R.E."/>
            <person name="Karrer K.M."/>
            <person name="Sun L."/>
            <person name="Manning G."/>
            <person name="Elde N.C."/>
            <person name="Turkewitz A.P."/>
            <person name="Asai D.J."/>
            <person name="Wilkes D.E."/>
            <person name="Wang Y."/>
            <person name="Cai H."/>
            <person name="Collins K."/>
            <person name="Stewart B.A."/>
            <person name="Lee S.R."/>
            <person name="Wilamowska K."/>
            <person name="Weinberg Z."/>
            <person name="Ruzzo W.L."/>
            <person name="Wloga D."/>
            <person name="Gaertig J."/>
            <person name="Frankel J."/>
            <person name="Tsao C.-C."/>
            <person name="Gorovsky M.A."/>
            <person name="Keeling P.J."/>
            <person name="Waller R.F."/>
            <person name="Patron N.J."/>
            <person name="Cherry J.M."/>
            <person name="Stover N.A."/>
            <person name="Krieger C.J."/>
            <person name="del Toro C."/>
            <person name="Ryder H.F."/>
            <person name="Williamson S.C."/>
            <person name="Barbeau R.A."/>
            <person name="Hamilton E.P."/>
            <person name="Orias E."/>
        </authorList>
    </citation>
    <scope>NUCLEOTIDE SEQUENCE [LARGE SCALE GENOMIC DNA]</scope>
    <source>
        <strain evidence="2">SB210</strain>
    </source>
</reference>
<evidence type="ECO:0000313" key="1">
    <source>
        <dbReference type="EMBL" id="EWS76884.1"/>
    </source>
</evidence>
<gene>
    <name evidence="1" type="ORF">TTHERM_002653349</name>
</gene>
<dbReference type="PANTHER" id="PTHR31600">
    <property type="entry name" value="TINY MACROCYSTS PROTEIN B-RELATED"/>
    <property type="match status" value="1"/>
</dbReference>
<accession>W7XLU2</accession>
<feature type="non-terminal residue" evidence="1">
    <location>
        <position position="1"/>
    </location>
</feature>
<evidence type="ECO:0000313" key="2">
    <source>
        <dbReference type="Proteomes" id="UP000009168"/>
    </source>
</evidence>
<dbReference type="InterPro" id="IPR052994">
    <property type="entry name" value="Tiny_macrocysts_regulators"/>
</dbReference>
<dbReference type="PANTHER" id="PTHR31600:SF2">
    <property type="entry name" value="GAMETE ENRICHED GENE 10 PROTEIN-RELATED"/>
    <property type="match status" value="1"/>
</dbReference>
<protein>
    <submittedName>
        <fullName evidence="1">Uncharacterized protein</fullName>
    </submittedName>
</protein>
<feature type="non-terminal residue" evidence="1">
    <location>
        <position position="164"/>
    </location>
</feature>
<dbReference type="OrthoDB" id="294856at2759"/>
<proteinExistence type="predicted"/>
<dbReference type="InParanoid" id="W7XLU2"/>
<organism evidence="1 2">
    <name type="scientific">Tetrahymena thermophila (strain SB210)</name>
    <dbReference type="NCBI Taxonomy" id="312017"/>
    <lineage>
        <taxon>Eukaryota</taxon>
        <taxon>Sar</taxon>
        <taxon>Alveolata</taxon>
        <taxon>Ciliophora</taxon>
        <taxon>Intramacronucleata</taxon>
        <taxon>Oligohymenophorea</taxon>
        <taxon>Hymenostomatida</taxon>
        <taxon>Tetrahymenina</taxon>
        <taxon>Tetrahymenidae</taxon>
        <taxon>Tetrahymena</taxon>
    </lineage>
</organism>
<dbReference type="AlphaFoldDB" id="W7XLU2"/>
<name>W7XLU2_TETTS</name>
<sequence>IYWIVVFGGIKKPLKLQKEMNLIFNLNQERAQKEFNSLNLIKGNIQIVQASITQGYGKIMNKQETQLSKFFGFNFEEFKSINHIKELMPSYVAKIHDEIVKDFIKRGHSILLEESHQVFCLDKQGFFVPITLQLSLVYGITDDLQMNAVLLKLKSDVSYIILQS</sequence>